<gene>
    <name evidence="1" type="ORF">Lp19_1137</name>
</gene>
<dbReference type="EMBL" id="LUXM01000020">
    <property type="protein sequence ID" value="KZU96284.1"/>
    <property type="molecule type" value="Genomic_DNA"/>
</dbReference>
<dbReference type="Proteomes" id="UP000076882">
    <property type="component" value="Unassembled WGS sequence"/>
</dbReference>
<name>A0A162F1D2_LACPN</name>
<accession>A0A162F1D2</accession>
<sequence>MQNIMKSLKDHDKDGTVDYLYNTQNLSRQMKEIFRTFKKKSGSNFECE</sequence>
<organism evidence="1 2">
    <name type="scientific">Lactiplantibacillus plantarum</name>
    <name type="common">Lactobacillus plantarum</name>
    <dbReference type="NCBI Taxonomy" id="1590"/>
    <lineage>
        <taxon>Bacteria</taxon>
        <taxon>Bacillati</taxon>
        <taxon>Bacillota</taxon>
        <taxon>Bacilli</taxon>
        <taxon>Lactobacillales</taxon>
        <taxon>Lactobacillaceae</taxon>
        <taxon>Lactiplantibacillus</taxon>
    </lineage>
</organism>
<dbReference type="PATRIC" id="fig|1590.201.peg.895"/>
<evidence type="ECO:0000313" key="2">
    <source>
        <dbReference type="Proteomes" id="UP000076882"/>
    </source>
</evidence>
<evidence type="ECO:0000313" key="1">
    <source>
        <dbReference type="EMBL" id="KZU96284.1"/>
    </source>
</evidence>
<proteinExistence type="predicted"/>
<comment type="caution">
    <text evidence="1">The sequence shown here is derived from an EMBL/GenBank/DDBJ whole genome shotgun (WGS) entry which is preliminary data.</text>
</comment>
<dbReference type="AlphaFoldDB" id="A0A162F1D2"/>
<reference evidence="1 2" key="1">
    <citation type="submission" date="2016-03" db="EMBL/GenBank/DDBJ databases">
        <title>Comparative genomics of 54 Lactobacillus plantarum strains reveals genomic uncoupling from niche constraints.</title>
        <authorList>
            <person name="Martino M.E."/>
        </authorList>
    </citation>
    <scope>NUCLEOTIDE SEQUENCE [LARGE SCALE GENOMIC DNA]</scope>
    <source>
        <strain evidence="1 2">19.1</strain>
    </source>
</reference>
<protein>
    <submittedName>
        <fullName evidence="1">Uncharacterized protein</fullName>
    </submittedName>
</protein>